<gene>
    <name evidence="1" type="primary">RvY_06531</name>
    <name evidence="1" type="synonym">RvY_06531.1</name>
    <name evidence="1" type="ORF">RvY_06531-1</name>
</gene>
<comment type="caution">
    <text evidence="1">The sequence shown here is derived from an EMBL/GenBank/DDBJ whole genome shotgun (WGS) entry which is preliminary data.</text>
</comment>
<accession>A0A1D1UYX3</accession>
<protein>
    <submittedName>
        <fullName evidence="1">Uncharacterized protein</fullName>
    </submittedName>
</protein>
<dbReference type="EMBL" id="BDGG01000003">
    <property type="protein sequence ID" value="GAU94819.1"/>
    <property type="molecule type" value="Genomic_DNA"/>
</dbReference>
<reference evidence="1 2" key="1">
    <citation type="journal article" date="2016" name="Nat. Commun.">
        <title>Extremotolerant tardigrade genome and improved radiotolerance of human cultured cells by tardigrade-unique protein.</title>
        <authorList>
            <person name="Hashimoto T."/>
            <person name="Horikawa D.D."/>
            <person name="Saito Y."/>
            <person name="Kuwahara H."/>
            <person name="Kozuka-Hata H."/>
            <person name="Shin-I T."/>
            <person name="Minakuchi Y."/>
            <person name="Ohishi K."/>
            <person name="Motoyama A."/>
            <person name="Aizu T."/>
            <person name="Enomoto A."/>
            <person name="Kondo K."/>
            <person name="Tanaka S."/>
            <person name="Hara Y."/>
            <person name="Koshikawa S."/>
            <person name="Sagara H."/>
            <person name="Miura T."/>
            <person name="Yokobori S."/>
            <person name="Miyagawa K."/>
            <person name="Suzuki Y."/>
            <person name="Kubo T."/>
            <person name="Oyama M."/>
            <person name="Kohara Y."/>
            <person name="Fujiyama A."/>
            <person name="Arakawa K."/>
            <person name="Katayama T."/>
            <person name="Toyoda A."/>
            <person name="Kunieda T."/>
        </authorList>
    </citation>
    <scope>NUCLEOTIDE SEQUENCE [LARGE SCALE GENOMIC DNA]</scope>
    <source>
        <strain evidence="1 2">YOKOZUNA-1</strain>
    </source>
</reference>
<name>A0A1D1UYX3_RAMVA</name>
<keyword evidence="2" id="KW-1185">Reference proteome</keyword>
<dbReference type="Proteomes" id="UP000186922">
    <property type="component" value="Unassembled WGS sequence"/>
</dbReference>
<evidence type="ECO:0000313" key="2">
    <source>
        <dbReference type="Proteomes" id="UP000186922"/>
    </source>
</evidence>
<dbReference type="AlphaFoldDB" id="A0A1D1UYX3"/>
<organism evidence="1 2">
    <name type="scientific">Ramazzottius varieornatus</name>
    <name type="common">Water bear</name>
    <name type="synonym">Tardigrade</name>
    <dbReference type="NCBI Taxonomy" id="947166"/>
    <lineage>
        <taxon>Eukaryota</taxon>
        <taxon>Metazoa</taxon>
        <taxon>Ecdysozoa</taxon>
        <taxon>Tardigrada</taxon>
        <taxon>Eutardigrada</taxon>
        <taxon>Parachela</taxon>
        <taxon>Hypsibioidea</taxon>
        <taxon>Ramazzottiidae</taxon>
        <taxon>Ramazzottius</taxon>
    </lineage>
</organism>
<evidence type="ECO:0000313" key="1">
    <source>
        <dbReference type="EMBL" id="GAU94819.1"/>
    </source>
</evidence>
<proteinExistence type="predicted"/>
<sequence>MGKIRPRSYCLTDQSSRKVTETVAAHECLGCSWPVYSNYDDLSLRTHVFSSDCWFLVVTDRSDFGLGALRLEVYTVLCRLVGSLKSETDNKMLHDYPKSADCRTKTAKYAHATCTVRAT</sequence>